<feature type="compositionally biased region" description="Low complexity" evidence="1">
    <location>
        <begin position="60"/>
        <end position="69"/>
    </location>
</feature>
<dbReference type="Proteomes" id="UP001515480">
    <property type="component" value="Unassembled WGS sequence"/>
</dbReference>
<evidence type="ECO:0000313" key="2">
    <source>
        <dbReference type="EMBL" id="KAL1523747.1"/>
    </source>
</evidence>
<feature type="compositionally biased region" description="Low complexity" evidence="1">
    <location>
        <begin position="76"/>
        <end position="95"/>
    </location>
</feature>
<evidence type="ECO:0000256" key="1">
    <source>
        <dbReference type="SAM" id="MobiDB-lite"/>
    </source>
</evidence>
<evidence type="ECO:0000313" key="3">
    <source>
        <dbReference type="Proteomes" id="UP001515480"/>
    </source>
</evidence>
<protein>
    <submittedName>
        <fullName evidence="2">Uncharacterized protein</fullName>
    </submittedName>
</protein>
<name>A0AB34JS45_PRYPA</name>
<organism evidence="2 3">
    <name type="scientific">Prymnesium parvum</name>
    <name type="common">Toxic golden alga</name>
    <dbReference type="NCBI Taxonomy" id="97485"/>
    <lineage>
        <taxon>Eukaryota</taxon>
        <taxon>Haptista</taxon>
        <taxon>Haptophyta</taxon>
        <taxon>Prymnesiophyceae</taxon>
        <taxon>Prymnesiales</taxon>
        <taxon>Prymnesiaceae</taxon>
        <taxon>Prymnesium</taxon>
    </lineage>
</organism>
<reference evidence="2 3" key="1">
    <citation type="journal article" date="2024" name="Science">
        <title>Giant polyketide synthase enzymes in the biosynthesis of giant marine polyether toxins.</title>
        <authorList>
            <person name="Fallon T.R."/>
            <person name="Shende V.V."/>
            <person name="Wierzbicki I.H."/>
            <person name="Pendleton A.L."/>
            <person name="Watervoot N.F."/>
            <person name="Auber R.P."/>
            <person name="Gonzalez D.J."/>
            <person name="Wisecaver J.H."/>
            <person name="Moore B.S."/>
        </authorList>
    </citation>
    <scope>NUCLEOTIDE SEQUENCE [LARGE SCALE GENOMIC DNA]</scope>
    <source>
        <strain evidence="2 3">12B1</strain>
    </source>
</reference>
<feature type="compositionally biased region" description="Low complexity" evidence="1">
    <location>
        <begin position="10"/>
        <end position="20"/>
    </location>
</feature>
<accession>A0AB34JS45</accession>
<comment type="caution">
    <text evidence="2">The sequence shown here is derived from an EMBL/GenBank/DDBJ whole genome shotgun (WGS) entry which is preliminary data.</text>
</comment>
<gene>
    <name evidence="2" type="ORF">AB1Y20_018675</name>
</gene>
<feature type="region of interest" description="Disordered" evidence="1">
    <location>
        <begin position="60"/>
        <end position="103"/>
    </location>
</feature>
<sequence>MPGSLETAREGGSSAASAGRVGRKSVCACGLCVEAVSFASSFETETPADEVRRSEACSAARSSAHAAEPTARRAAHAASAAAARLSPAAARRGTGAAAGWGEG</sequence>
<proteinExistence type="predicted"/>
<keyword evidence="3" id="KW-1185">Reference proteome</keyword>
<dbReference type="EMBL" id="JBGBPQ010000005">
    <property type="protein sequence ID" value="KAL1523747.1"/>
    <property type="molecule type" value="Genomic_DNA"/>
</dbReference>
<feature type="region of interest" description="Disordered" evidence="1">
    <location>
        <begin position="1"/>
        <end position="23"/>
    </location>
</feature>
<dbReference type="AlphaFoldDB" id="A0AB34JS45"/>